<sequence length="149" mass="16665">MCLTLTLFLLCGIVQVAAAAGTGCGVGPHLPGSGEWVSPVEVLDLTDQQLTKMRAVNQSSYEQIRDLRIKLMDSRHELMQLRLQKKPDQAAVEAKIKEINEMREKIHTIFQQGKQECQSILTKEQQAKLQELPHKKGSFRGCPGIGRDQ</sequence>
<dbReference type="AlphaFoldDB" id="A0A9D2WMT5"/>
<keyword evidence="4" id="KW-0574">Periplasm</keyword>
<evidence type="ECO:0000313" key="7">
    <source>
        <dbReference type="EMBL" id="KAF1084159.1"/>
    </source>
</evidence>
<dbReference type="Pfam" id="PF13801">
    <property type="entry name" value="Metal_resist"/>
    <property type="match status" value="1"/>
</dbReference>
<keyword evidence="8" id="KW-1185">Reference proteome</keyword>
<keyword evidence="3 6" id="KW-0732">Signal</keyword>
<name>A0A9D2WMT5_9FIRM</name>
<evidence type="ECO:0000313" key="8">
    <source>
        <dbReference type="Proteomes" id="UP000798488"/>
    </source>
</evidence>
<evidence type="ECO:0000256" key="1">
    <source>
        <dbReference type="ARBA" id="ARBA00004418"/>
    </source>
</evidence>
<dbReference type="CDD" id="cd09916">
    <property type="entry name" value="CpxP_like"/>
    <property type="match status" value="1"/>
</dbReference>
<dbReference type="Gene3D" id="1.20.120.1490">
    <property type="match status" value="1"/>
</dbReference>
<protein>
    <submittedName>
        <fullName evidence="7">Zinc resistance protein</fullName>
    </submittedName>
</protein>
<organism evidence="7 8">
    <name type="scientific">Sporotomaculum syntrophicum</name>
    <dbReference type="NCBI Taxonomy" id="182264"/>
    <lineage>
        <taxon>Bacteria</taxon>
        <taxon>Bacillati</taxon>
        <taxon>Bacillota</taxon>
        <taxon>Clostridia</taxon>
        <taxon>Eubacteriales</taxon>
        <taxon>Desulfallaceae</taxon>
        <taxon>Sporotomaculum</taxon>
    </lineage>
</organism>
<dbReference type="InterPro" id="IPR012899">
    <property type="entry name" value="LTXXQ"/>
</dbReference>
<evidence type="ECO:0000256" key="4">
    <source>
        <dbReference type="ARBA" id="ARBA00022764"/>
    </source>
</evidence>
<dbReference type="GO" id="GO:0030288">
    <property type="term" value="C:outer membrane-bounded periplasmic space"/>
    <property type="evidence" value="ECO:0007669"/>
    <property type="project" value="TreeGrafter"/>
</dbReference>
<evidence type="ECO:0000256" key="2">
    <source>
        <dbReference type="ARBA" id="ARBA00008441"/>
    </source>
</evidence>
<accession>A0A9D2WMT5</accession>
<dbReference type="GO" id="GO:0051082">
    <property type="term" value="F:unfolded protein binding"/>
    <property type="evidence" value="ECO:0007669"/>
    <property type="project" value="TreeGrafter"/>
</dbReference>
<feature type="signal peptide" evidence="6">
    <location>
        <begin position="1"/>
        <end position="19"/>
    </location>
</feature>
<comment type="subcellular location">
    <subcellularLocation>
        <location evidence="1">Periplasm</location>
    </subcellularLocation>
</comment>
<dbReference type="PANTHER" id="PTHR38102">
    <property type="entry name" value="PERIPLASMIC CHAPERONE SPY"/>
    <property type="match status" value="1"/>
</dbReference>
<evidence type="ECO:0000256" key="5">
    <source>
        <dbReference type="SAM" id="MobiDB-lite"/>
    </source>
</evidence>
<dbReference type="EMBL" id="LSRS01000006">
    <property type="protein sequence ID" value="KAF1084159.1"/>
    <property type="molecule type" value="Genomic_DNA"/>
</dbReference>
<dbReference type="Proteomes" id="UP000798488">
    <property type="component" value="Unassembled WGS sequence"/>
</dbReference>
<comment type="similarity">
    <text evidence="2">Belongs to the CpxP/Spy family.</text>
</comment>
<dbReference type="PANTHER" id="PTHR38102:SF1">
    <property type="entry name" value="PERIPLASMIC CHAPERONE SPY"/>
    <property type="match status" value="1"/>
</dbReference>
<proteinExistence type="inferred from homology"/>
<evidence type="ECO:0000256" key="6">
    <source>
        <dbReference type="SAM" id="SignalP"/>
    </source>
</evidence>
<dbReference type="InterPro" id="IPR025961">
    <property type="entry name" value="Metal_resist"/>
</dbReference>
<feature type="chain" id="PRO_5039389667" evidence="6">
    <location>
        <begin position="20"/>
        <end position="149"/>
    </location>
</feature>
<evidence type="ECO:0000256" key="3">
    <source>
        <dbReference type="ARBA" id="ARBA00022729"/>
    </source>
</evidence>
<reference evidence="7" key="1">
    <citation type="submission" date="2016-02" db="EMBL/GenBank/DDBJ databases">
        <title>Draft Genome Sequence of Sporotomaculum syntrophicum Strain FB, a Syntrophic Benzoate Degrader.</title>
        <authorList>
            <person name="Nobu M.K."/>
            <person name="Narihiro T."/>
            <person name="Qiu Y.-L."/>
            <person name="Ohashi A."/>
            <person name="Liu W.-T."/>
            <person name="Yuji S."/>
        </authorList>
    </citation>
    <scope>NUCLEOTIDE SEQUENCE</scope>
    <source>
        <strain evidence="7">FB</strain>
    </source>
</reference>
<dbReference type="InterPro" id="IPR052211">
    <property type="entry name" value="Cpx_auxiliary_protein"/>
</dbReference>
<comment type="caution">
    <text evidence="7">The sequence shown here is derived from an EMBL/GenBank/DDBJ whole genome shotgun (WGS) entry which is preliminary data.</text>
</comment>
<feature type="region of interest" description="Disordered" evidence="5">
    <location>
        <begin position="128"/>
        <end position="149"/>
    </location>
</feature>
<gene>
    <name evidence="7" type="ORF">SPSYN_02563</name>
</gene>